<proteinExistence type="predicted"/>
<dbReference type="AlphaFoldDB" id="A0A839T6Q6"/>
<reference evidence="1 2" key="1">
    <citation type="submission" date="2020-08" db="EMBL/GenBank/DDBJ databases">
        <title>Genomic Encyclopedia of Type Strains, Phase III (KMG-III): the genomes of soil and plant-associated and newly described type strains.</title>
        <authorList>
            <person name="Whitman W."/>
        </authorList>
    </citation>
    <scope>NUCLEOTIDE SEQUENCE [LARGE SCALE GENOMIC DNA]</scope>
    <source>
        <strain evidence="1 2">CECT 4462</strain>
    </source>
</reference>
<dbReference type="Proteomes" id="UP000549250">
    <property type="component" value="Unassembled WGS sequence"/>
</dbReference>
<dbReference type="Pfam" id="PF06296">
    <property type="entry name" value="RelE"/>
    <property type="match status" value="1"/>
</dbReference>
<comment type="caution">
    <text evidence="1">The sequence shown here is derived from an EMBL/GenBank/DDBJ whole genome shotgun (WGS) entry which is preliminary data.</text>
</comment>
<keyword evidence="2" id="KW-1185">Reference proteome</keyword>
<protein>
    <recommendedName>
        <fullName evidence="3">Type II toxin-antitoxin system RelE/ParE family toxin</fullName>
    </recommendedName>
</protein>
<dbReference type="EMBL" id="JACHXI010000027">
    <property type="protein sequence ID" value="MBB3105161.1"/>
    <property type="molecule type" value="Genomic_DNA"/>
</dbReference>
<organism evidence="1 2">
    <name type="scientific">Azomonas macrocytogenes</name>
    <name type="common">Azotobacter macrocytogenes</name>
    <dbReference type="NCBI Taxonomy" id="69962"/>
    <lineage>
        <taxon>Bacteria</taxon>
        <taxon>Pseudomonadati</taxon>
        <taxon>Pseudomonadota</taxon>
        <taxon>Gammaproteobacteria</taxon>
        <taxon>Pseudomonadales</taxon>
        <taxon>Pseudomonadaceae</taxon>
        <taxon>Azomonas</taxon>
    </lineage>
</organism>
<dbReference type="RefSeq" id="WP_183168023.1">
    <property type="nucleotide sequence ID" value="NZ_JACHXI010000027.1"/>
</dbReference>
<dbReference type="InterPro" id="IPR009387">
    <property type="entry name" value="HigB-2"/>
</dbReference>
<name>A0A839T6Q6_AZOMA</name>
<sequence>MRIFKNAWFERFARKQHIPDETLLEAIKRAEKGQIDADLGSGVIKQRIARKGQGKSGGFRTIILYRSAKRAFFVYGFAKNACDNIEDDEELLFKRVAAYVFGLSDKQLADLIGKGQFLEVHKNDQKIPK</sequence>
<evidence type="ECO:0008006" key="3">
    <source>
        <dbReference type="Google" id="ProtNLM"/>
    </source>
</evidence>
<accession>A0A839T6Q6</accession>
<gene>
    <name evidence="1" type="ORF">FHR87_003596</name>
</gene>
<dbReference type="PIRSF" id="PIRSF018634">
    <property type="entry name" value="UCP018634"/>
    <property type="match status" value="1"/>
</dbReference>
<evidence type="ECO:0000313" key="2">
    <source>
        <dbReference type="Proteomes" id="UP000549250"/>
    </source>
</evidence>
<evidence type="ECO:0000313" key="1">
    <source>
        <dbReference type="EMBL" id="MBB3105161.1"/>
    </source>
</evidence>